<reference evidence="2 3" key="1">
    <citation type="submission" date="2015-07" db="EMBL/GenBank/DDBJ databases">
        <title>The genome of the fungus Escovopsis weberi, a specialized disease agent of ant agriculture.</title>
        <authorList>
            <person name="de Man T.J."/>
            <person name="Stajich J.E."/>
            <person name="Kubicek C.P."/>
            <person name="Chenthamara K."/>
            <person name="Atanasova L."/>
            <person name="Druzhinina I.S."/>
            <person name="Birnbaum S."/>
            <person name="Barribeau S.M."/>
            <person name="Teiling C."/>
            <person name="Suen G."/>
            <person name="Currie C."/>
            <person name="Gerardo N.M."/>
        </authorList>
    </citation>
    <scope>NUCLEOTIDE SEQUENCE [LARGE SCALE GENOMIC DNA]</scope>
</reference>
<evidence type="ECO:0000313" key="3">
    <source>
        <dbReference type="Proteomes" id="UP000053831"/>
    </source>
</evidence>
<evidence type="ECO:0000313" key="2">
    <source>
        <dbReference type="EMBL" id="KOS19371.1"/>
    </source>
</evidence>
<keyword evidence="1" id="KW-1133">Transmembrane helix</keyword>
<keyword evidence="1" id="KW-0472">Membrane</keyword>
<organism evidence="2 3">
    <name type="scientific">Escovopsis weberi</name>
    <dbReference type="NCBI Taxonomy" id="150374"/>
    <lineage>
        <taxon>Eukaryota</taxon>
        <taxon>Fungi</taxon>
        <taxon>Dikarya</taxon>
        <taxon>Ascomycota</taxon>
        <taxon>Pezizomycotina</taxon>
        <taxon>Sordariomycetes</taxon>
        <taxon>Hypocreomycetidae</taxon>
        <taxon>Hypocreales</taxon>
        <taxon>Hypocreaceae</taxon>
        <taxon>Escovopsis</taxon>
    </lineage>
</organism>
<dbReference type="Pfam" id="PF12716">
    <property type="entry name" value="Apq12"/>
    <property type="match status" value="1"/>
</dbReference>
<keyword evidence="1" id="KW-0812">Transmembrane</keyword>
<sequence length="179" mass="19755">MDEALITQLLSSFLPPDLVALVEKNMLRPNSPGQVLYRHSALVLRRGCDAAVPLLRPVLDRALLVLAAHQSYVDAAVPLLLLVAVVMVMNWMRRLAVWCARLVLRATLWACVVALGAWVYRRGVLESARDAAVVGGKVAGYVAVLRDVWVDEYRRYEGAQATGRWDEFSHAGAAGSTRY</sequence>
<dbReference type="EMBL" id="LGSR01000020">
    <property type="protein sequence ID" value="KOS19371.1"/>
    <property type="molecule type" value="Genomic_DNA"/>
</dbReference>
<evidence type="ECO:0000256" key="1">
    <source>
        <dbReference type="SAM" id="Phobius"/>
    </source>
</evidence>
<dbReference type="AlphaFoldDB" id="A0A0M8N411"/>
<name>A0A0M8N411_ESCWE</name>
<gene>
    <name evidence="2" type="ORF">ESCO_000959</name>
</gene>
<dbReference type="Proteomes" id="UP000053831">
    <property type="component" value="Unassembled WGS sequence"/>
</dbReference>
<dbReference type="OrthoDB" id="3559694at2759"/>
<proteinExistence type="predicted"/>
<protein>
    <submittedName>
        <fullName evidence="2">Uncharacterized protein</fullName>
    </submittedName>
</protein>
<dbReference type="InterPro" id="IPR024316">
    <property type="entry name" value="APQ12"/>
</dbReference>
<dbReference type="STRING" id="150374.A0A0M8N411"/>
<feature type="transmembrane region" description="Helical" evidence="1">
    <location>
        <begin position="72"/>
        <end position="90"/>
    </location>
</feature>
<comment type="caution">
    <text evidence="2">The sequence shown here is derived from an EMBL/GenBank/DDBJ whole genome shotgun (WGS) entry which is preliminary data.</text>
</comment>
<feature type="transmembrane region" description="Helical" evidence="1">
    <location>
        <begin position="102"/>
        <end position="120"/>
    </location>
</feature>
<keyword evidence="3" id="KW-1185">Reference proteome</keyword>
<accession>A0A0M8N411</accession>